<dbReference type="EMBL" id="LGTO01000002">
    <property type="protein sequence ID" value="KNE22296.1"/>
    <property type="molecule type" value="Genomic_DNA"/>
</dbReference>
<organism evidence="2 3">
    <name type="scientific">Virgibacillus pantothenticus</name>
    <dbReference type="NCBI Taxonomy" id="1473"/>
    <lineage>
        <taxon>Bacteria</taxon>
        <taxon>Bacillati</taxon>
        <taxon>Bacillota</taxon>
        <taxon>Bacilli</taxon>
        <taxon>Bacillales</taxon>
        <taxon>Bacillaceae</taxon>
        <taxon>Virgibacillus</taxon>
    </lineage>
</organism>
<accession>A0A0L0QUQ0</accession>
<keyword evidence="2" id="KW-0378">Hydrolase</keyword>
<dbReference type="Gene3D" id="1.10.3210.10">
    <property type="entry name" value="Hypothetical protein af1432"/>
    <property type="match status" value="1"/>
</dbReference>
<dbReference type="SMART" id="SM00471">
    <property type="entry name" value="HDc"/>
    <property type="match status" value="1"/>
</dbReference>
<dbReference type="GeneID" id="66869163"/>
<reference evidence="3" key="1">
    <citation type="submission" date="2015-07" db="EMBL/GenBank/DDBJ databases">
        <title>Fjat-10053 dsm26.</title>
        <authorList>
            <person name="Liu B."/>
            <person name="Wang J."/>
            <person name="Zhu Y."/>
            <person name="Liu G."/>
            <person name="Chen Q."/>
            <person name="Chen Z."/>
            <person name="Lan J."/>
            <person name="Che J."/>
            <person name="Ge C."/>
            <person name="Shi H."/>
            <person name="Pan Z."/>
            <person name="Liu X."/>
        </authorList>
    </citation>
    <scope>NUCLEOTIDE SEQUENCE [LARGE SCALE GENOMIC DNA]</scope>
    <source>
        <strain evidence="3">DSM 26</strain>
    </source>
</reference>
<name>A0A0L0QUQ0_VIRPA</name>
<dbReference type="PANTHER" id="PTHR11373">
    <property type="entry name" value="DEOXYNUCLEOSIDE TRIPHOSPHATE TRIPHOSPHOHYDROLASE"/>
    <property type="match status" value="1"/>
</dbReference>
<feature type="domain" description="HD/PDEase" evidence="1">
    <location>
        <begin position="48"/>
        <end position="139"/>
    </location>
</feature>
<dbReference type="CDD" id="cd00077">
    <property type="entry name" value="HDc"/>
    <property type="match status" value="1"/>
</dbReference>
<evidence type="ECO:0000313" key="3">
    <source>
        <dbReference type="Proteomes" id="UP000036780"/>
    </source>
</evidence>
<dbReference type="PANTHER" id="PTHR11373:SF4">
    <property type="entry name" value="DEOXYNUCLEOSIDE TRIPHOSPHATE TRIPHOSPHOHYDROLASE SAMHD1"/>
    <property type="match status" value="1"/>
</dbReference>
<dbReference type="InterPro" id="IPR006674">
    <property type="entry name" value="HD_domain"/>
</dbReference>
<dbReference type="InterPro" id="IPR050135">
    <property type="entry name" value="dGTPase-like"/>
</dbReference>
<dbReference type="Pfam" id="PF01966">
    <property type="entry name" value="HD"/>
    <property type="match status" value="1"/>
</dbReference>
<keyword evidence="3" id="KW-1185">Reference proteome</keyword>
<dbReference type="AlphaFoldDB" id="A0A0L0QUQ0"/>
<sequence length="321" mass="36658">MRRNPIIAEPLYKEVEFYPWEVKLFQTSYVRRLKYLAHFGGGAYVSPVVHSRYEHTVGVWKLAAVYFPNHPLLRAAAILHDIGHLPFSHAVEKTLGYNHQALTEEYIQSPEIVSILHTANLEPSDIIHYLRLPSPLTGTRNILGLDHLDSFLRDTYMSGKIEEIPSGLIKRIHCSERGIETDEQTGLQLLRLIVQDHELFLSPLLLAVDRLLAEAISLYWKYDEKNKNSFTEQTDADMIAALKASQNSKVRDIINTILYQPEQINVHQNSTGKGISFGIRKVYHKSPIVNGTLLSETAKGKEILNRLERLKKEYKVNIPSL</sequence>
<protein>
    <submittedName>
        <fullName evidence="2">Metal-dependent phosphohydrolase</fullName>
    </submittedName>
</protein>
<dbReference type="RefSeq" id="WP_050349767.1">
    <property type="nucleotide sequence ID" value="NZ_CP073011.1"/>
</dbReference>
<gene>
    <name evidence="2" type="ORF">AFK71_01300</name>
</gene>
<evidence type="ECO:0000259" key="1">
    <source>
        <dbReference type="SMART" id="SM00471"/>
    </source>
</evidence>
<evidence type="ECO:0000313" key="2">
    <source>
        <dbReference type="EMBL" id="KNE22296.1"/>
    </source>
</evidence>
<proteinExistence type="predicted"/>
<dbReference type="InterPro" id="IPR003607">
    <property type="entry name" value="HD/PDEase_dom"/>
</dbReference>
<dbReference type="GO" id="GO:0006203">
    <property type="term" value="P:dGTP catabolic process"/>
    <property type="evidence" value="ECO:0007669"/>
    <property type="project" value="TreeGrafter"/>
</dbReference>
<dbReference type="PATRIC" id="fig|1473.5.peg.3153"/>
<dbReference type="OrthoDB" id="9803619at2"/>
<comment type="caution">
    <text evidence="2">The sequence shown here is derived from an EMBL/GenBank/DDBJ whole genome shotgun (WGS) entry which is preliminary data.</text>
</comment>
<dbReference type="Proteomes" id="UP000036780">
    <property type="component" value="Unassembled WGS sequence"/>
</dbReference>
<dbReference type="SUPFAM" id="SSF109604">
    <property type="entry name" value="HD-domain/PDEase-like"/>
    <property type="match status" value="1"/>
</dbReference>
<dbReference type="GO" id="GO:0008832">
    <property type="term" value="F:dGTPase activity"/>
    <property type="evidence" value="ECO:0007669"/>
    <property type="project" value="TreeGrafter"/>
</dbReference>